<evidence type="ECO:0000313" key="10">
    <source>
        <dbReference type="Proteomes" id="UP000179807"/>
    </source>
</evidence>
<proteinExistence type="inferred from homology"/>
<gene>
    <name evidence="9" type="ORF">TRFO_23142</name>
</gene>
<reference evidence="9" key="1">
    <citation type="submission" date="2016-10" db="EMBL/GenBank/DDBJ databases">
        <authorList>
            <person name="Benchimol M."/>
            <person name="Almeida L.G."/>
            <person name="Vasconcelos A.T."/>
            <person name="Perreira-Neves A."/>
            <person name="Rosa I.A."/>
            <person name="Tasca T."/>
            <person name="Bogo M.R."/>
            <person name="de Souza W."/>
        </authorList>
    </citation>
    <scope>NUCLEOTIDE SEQUENCE [LARGE SCALE GENOMIC DNA]</scope>
    <source>
        <strain evidence="9">K</strain>
    </source>
</reference>
<feature type="transmembrane region" description="Helical" evidence="8">
    <location>
        <begin position="37"/>
        <end position="59"/>
    </location>
</feature>
<dbReference type="EMBL" id="MLAK01000669">
    <property type="protein sequence ID" value="OHT08381.1"/>
    <property type="molecule type" value="Genomic_DNA"/>
</dbReference>
<evidence type="ECO:0000256" key="2">
    <source>
        <dbReference type="ARBA" id="ARBA00010199"/>
    </source>
</evidence>
<dbReference type="CDD" id="cd12082">
    <property type="entry name" value="MATE_like"/>
    <property type="match status" value="1"/>
</dbReference>
<evidence type="ECO:0000313" key="9">
    <source>
        <dbReference type="EMBL" id="OHT08381.1"/>
    </source>
</evidence>
<sequence>MQEPLINENEKKEIVYNQSEVSAAELEKLKFTKHSPLVTLLLFSIGSATNLIQVTGEAVDQFLVSERWKNDPENSPMHLYGFCNIVIQTYVYMGIYFGQVALSSVPKLIGAGLRDEAAQFAADTYRCAWITSLLFPIGFYFVIKPFVTFVGCPEDSIQDAIYFCLPPTIGMIVIVSFNLTIAVLMSIGRADLAAFLRCSAYIFQSGFITPILLFVIKITLEWIRSSMVWAELLFTSVFLYLIFGGKLTLKPKFSMLIKKFHPKFPHGLALGLPKIFSFLCLALPPTIILQCLTSAVPEHSKSIAAVFGVFNRMSTYVNSFPAIFTTALLSVGTHAYGRKDIMRLEKYVLWTLLLSTSLNIIFELVMTLCPRFVAGIFLHNEMELKLSETILKIPFLTAFIQPFIFTCNMLLIILGRSIIALCMSGLQTVSLCVGCKIIQKLFPSSPYNVMYIYNFTDVMLAVSYLFVMIYPIKKMREEHKESTTTTSMLSTIVEDSYDPIGTYN</sequence>
<comment type="similarity">
    <text evidence="2">Belongs to the multi antimicrobial extrusion (MATE) (TC 2.A.66.1) family.</text>
</comment>
<feature type="transmembrane region" description="Helical" evidence="8">
    <location>
        <begin position="194"/>
        <end position="216"/>
    </location>
</feature>
<evidence type="ECO:0000256" key="7">
    <source>
        <dbReference type="ARBA" id="ARBA00023136"/>
    </source>
</evidence>
<dbReference type="OrthoDB" id="10555764at2759"/>
<dbReference type="InterPro" id="IPR002528">
    <property type="entry name" value="MATE_fam"/>
</dbReference>
<dbReference type="GO" id="GO:0042910">
    <property type="term" value="F:xenobiotic transmembrane transporter activity"/>
    <property type="evidence" value="ECO:0007669"/>
    <property type="project" value="InterPro"/>
</dbReference>
<dbReference type="PANTHER" id="PTHR43549">
    <property type="entry name" value="MULTIDRUG RESISTANCE PROTEIN YPNP-RELATED"/>
    <property type="match status" value="1"/>
</dbReference>
<feature type="transmembrane region" description="Helical" evidence="8">
    <location>
        <begin position="316"/>
        <end position="336"/>
    </location>
</feature>
<keyword evidence="4" id="KW-1003">Cell membrane</keyword>
<evidence type="ECO:0000256" key="3">
    <source>
        <dbReference type="ARBA" id="ARBA00022448"/>
    </source>
</evidence>
<feature type="transmembrane region" description="Helical" evidence="8">
    <location>
        <begin position="393"/>
        <end position="411"/>
    </location>
</feature>
<evidence type="ECO:0000256" key="5">
    <source>
        <dbReference type="ARBA" id="ARBA00022692"/>
    </source>
</evidence>
<keyword evidence="7 8" id="KW-0472">Membrane</keyword>
<evidence type="ECO:0008006" key="11">
    <source>
        <dbReference type="Google" id="ProtNLM"/>
    </source>
</evidence>
<keyword evidence="3" id="KW-0813">Transport</keyword>
<feature type="transmembrane region" description="Helical" evidence="8">
    <location>
        <begin position="348"/>
        <end position="373"/>
    </location>
</feature>
<dbReference type="GO" id="GO:0015297">
    <property type="term" value="F:antiporter activity"/>
    <property type="evidence" value="ECO:0007669"/>
    <property type="project" value="InterPro"/>
</dbReference>
<feature type="transmembrane region" description="Helical" evidence="8">
    <location>
        <begin position="79"/>
        <end position="98"/>
    </location>
</feature>
<comment type="caution">
    <text evidence="9">The sequence shown here is derived from an EMBL/GenBank/DDBJ whole genome shotgun (WGS) entry which is preliminary data.</text>
</comment>
<feature type="transmembrane region" description="Helical" evidence="8">
    <location>
        <begin position="451"/>
        <end position="472"/>
    </location>
</feature>
<keyword evidence="10" id="KW-1185">Reference proteome</keyword>
<evidence type="ECO:0000256" key="6">
    <source>
        <dbReference type="ARBA" id="ARBA00022989"/>
    </source>
</evidence>
<accession>A0A1J4KGA1</accession>
<dbReference type="RefSeq" id="XP_068361517.1">
    <property type="nucleotide sequence ID" value="XM_068502982.1"/>
</dbReference>
<dbReference type="VEuPathDB" id="TrichDB:TRFO_23142"/>
<dbReference type="Pfam" id="PF01554">
    <property type="entry name" value="MatE"/>
    <property type="match status" value="1"/>
</dbReference>
<evidence type="ECO:0000256" key="8">
    <source>
        <dbReference type="SAM" id="Phobius"/>
    </source>
</evidence>
<dbReference type="InterPro" id="IPR052031">
    <property type="entry name" value="Membrane_Transporter-Flippase"/>
</dbReference>
<feature type="transmembrane region" description="Helical" evidence="8">
    <location>
        <begin position="228"/>
        <end position="249"/>
    </location>
</feature>
<comment type="subcellular location">
    <subcellularLocation>
        <location evidence="1">Cell membrane</location>
        <topology evidence="1">Multi-pass membrane protein</topology>
    </subcellularLocation>
</comment>
<dbReference type="GeneID" id="94837686"/>
<dbReference type="PANTHER" id="PTHR43549:SF2">
    <property type="entry name" value="MULTIDRUG RESISTANCE PROTEIN NORM-RELATED"/>
    <property type="match status" value="1"/>
</dbReference>
<keyword evidence="5 8" id="KW-0812">Transmembrane</keyword>
<dbReference type="GO" id="GO:0005886">
    <property type="term" value="C:plasma membrane"/>
    <property type="evidence" value="ECO:0007669"/>
    <property type="project" value="UniProtKB-SubCell"/>
</dbReference>
<feature type="transmembrane region" description="Helical" evidence="8">
    <location>
        <begin position="418"/>
        <end position="439"/>
    </location>
</feature>
<evidence type="ECO:0000256" key="4">
    <source>
        <dbReference type="ARBA" id="ARBA00022475"/>
    </source>
</evidence>
<feature type="transmembrane region" description="Helical" evidence="8">
    <location>
        <begin position="270"/>
        <end position="296"/>
    </location>
</feature>
<protein>
    <recommendedName>
        <fullName evidence="11">MatE family protein</fullName>
    </recommendedName>
</protein>
<feature type="transmembrane region" description="Helical" evidence="8">
    <location>
        <begin position="127"/>
        <end position="148"/>
    </location>
</feature>
<dbReference type="Proteomes" id="UP000179807">
    <property type="component" value="Unassembled WGS sequence"/>
</dbReference>
<evidence type="ECO:0000256" key="1">
    <source>
        <dbReference type="ARBA" id="ARBA00004651"/>
    </source>
</evidence>
<name>A0A1J4KGA1_9EUKA</name>
<keyword evidence="6 8" id="KW-1133">Transmembrane helix</keyword>
<feature type="transmembrane region" description="Helical" evidence="8">
    <location>
        <begin position="160"/>
        <end position="187"/>
    </location>
</feature>
<dbReference type="AlphaFoldDB" id="A0A1J4KGA1"/>
<organism evidence="9 10">
    <name type="scientific">Tritrichomonas foetus</name>
    <dbReference type="NCBI Taxonomy" id="1144522"/>
    <lineage>
        <taxon>Eukaryota</taxon>
        <taxon>Metamonada</taxon>
        <taxon>Parabasalia</taxon>
        <taxon>Tritrichomonadida</taxon>
        <taxon>Tritrichomonadidae</taxon>
        <taxon>Tritrichomonas</taxon>
    </lineage>
</organism>